<organism evidence="3 4">
    <name type="scientific">Dinoponera quadriceps</name>
    <name type="common">South American ant</name>
    <dbReference type="NCBI Taxonomy" id="609295"/>
    <lineage>
        <taxon>Eukaryota</taxon>
        <taxon>Metazoa</taxon>
        <taxon>Ecdysozoa</taxon>
        <taxon>Arthropoda</taxon>
        <taxon>Hexapoda</taxon>
        <taxon>Insecta</taxon>
        <taxon>Pterygota</taxon>
        <taxon>Neoptera</taxon>
        <taxon>Endopterygota</taxon>
        <taxon>Hymenoptera</taxon>
        <taxon>Apocrita</taxon>
        <taxon>Aculeata</taxon>
        <taxon>Formicoidea</taxon>
        <taxon>Formicidae</taxon>
        <taxon>Ponerinae</taxon>
        <taxon>Ponerini</taxon>
        <taxon>Dinoponera</taxon>
    </lineage>
</organism>
<reference evidence="4" key="1">
    <citation type="submission" date="2025-08" db="UniProtKB">
        <authorList>
            <consortium name="RefSeq"/>
        </authorList>
    </citation>
    <scope>IDENTIFICATION</scope>
</reference>
<evidence type="ECO:0000313" key="4">
    <source>
        <dbReference type="RefSeq" id="XP_014470650.1"/>
    </source>
</evidence>
<feature type="chain" id="PRO_5027996310" evidence="1">
    <location>
        <begin position="23"/>
        <end position="280"/>
    </location>
</feature>
<dbReference type="GO" id="GO:0005615">
    <property type="term" value="C:extracellular space"/>
    <property type="evidence" value="ECO:0007669"/>
    <property type="project" value="TreeGrafter"/>
</dbReference>
<dbReference type="GeneID" id="106742317"/>
<dbReference type="AlphaFoldDB" id="A0A6P3WX65"/>
<keyword evidence="1" id="KW-0732">Signal</keyword>
<dbReference type="PANTHER" id="PTHR13343">
    <property type="entry name" value="CREG1 PROTEIN"/>
    <property type="match status" value="1"/>
</dbReference>
<sequence length="280" mass="31891">MRAVSIIIIVSILISERNKIDAKPNDEQWKEFEEFLNWKQEKEQRKYDTNYNTLTTQVREIDGKDHNQVVLDPPPMNEAALMARYIVNQADWTAVATISTRRDVATFPVANIIALADGQIGSGSGIPYVYLTHFDFTAQDLAVDHRATLLVTLAQGNYCKSKDWDPMDPRCGRVFLTGTIKALMDNTTAEYVFAKQAIFGRHPHLKNMPEDHHFFIAKLKISAIAMVDNFGGPKYIAINDYLHPAADNIEEGLQRFLMEQASRENFNSKVKLPIYEARRV</sequence>
<keyword evidence="3" id="KW-1185">Reference proteome</keyword>
<evidence type="ECO:0000259" key="2">
    <source>
        <dbReference type="Pfam" id="PF13883"/>
    </source>
</evidence>
<dbReference type="GO" id="GO:0005737">
    <property type="term" value="C:cytoplasm"/>
    <property type="evidence" value="ECO:0007669"/>
    <property type="project" value="UniProtKB-ARBA"/>
</dbReference>
<evidence type="ECO:0000256" key="1">
    <source>
        <dbReference type="SAM" id="SignalP"/>
    </source>
</evidence>
<dbReference type="RefSeq" id="XP_014470650.1">
    <property type="nucleotide sequence ID" value="XM_014615164.1"/>
</dbReference>
<gene>
    <name evidence="4" type="primary">LOC106742317</name>
</gene>
<dbReference type="OrthoDB" id="46836at2759"/>
<accession>A0A6P3WX65</accession>
<evidence type="ECO:0000313" key="3">
    <source>
        <dbReference type="Proteomes" id="UP000515204"/>
    </source>
</evidence>
<dbReference type="InterPro" id="IPR012349">
    <property type="entry name" value="Split_barrel_FMN-bd"/>
</dbReference>
<dbReference type="Pfam" id="PF13883">
    <property type="entry name" value="CREG_beta-barrel"/>
    <property type="match status" value="1"/>
</dbReference>
<dbReference type="SUPFAM" id="SSF50475">
    <property type="entry name" value="FMN-binding split barrel"/>
    <property type="match status" value="1"/>
</dbReference>
<feature type="domain" description="CREG-like beta-barrel" evidence="2">
    <location>
        <begin position="74"/>
        <end position="242"/>
    </location>
</feature>
<protein>
    <submittedName>
        <fullName evidence="4">Protein CREG1</fullName>
    </submittedName>
</protein>
<dbReference type="PANTHER" id="PTHR13343:SF17">
    <property type="entry name" value="CELLULAR REPRESSOR OF E1A-STIMULATED GENES, ISOFORM A"/>
    <property type="match status" value="1"/>
</dbReference>
<dbReference type="Gene3D" id="2.30.110.10">
    <property type="entry name" value="Electron Transport, Fmn-binding Protein, Chain A"/>
    <property type="match status" value="1"/>
</dbReference>
<name>A0A6P3WX65_DINQU</name>
<dbReference type="Proteomes" id="UP000515204">
    <property type="component" value="Unplaced"/>
</dbReference>
<feature type="signal peptide" evidence="1">
    <location>
        <begin position="1"/>
        <end position="22"/>
    </location>
</feature>
<dbReference type="CTD" id="42092"/>
<dbReference type="KEGG" id="dqu:106742317"/>
<proteinExistence type="predicted"/>
<dbReference type="InterPro" id="IPR055343">
    <property type="entry name" value="CREG_beta-barrel"/>
</dbReference>